<feature type="compositionally biased region" description="Polar residues" evidence="1">
    <location>
        <begin position="1"/>
        <end position="16"/>
    </location>
</feature>
<feature type="compositionally biased region" description="Polar residues" evidence="1">
    <location>
        <begin position="50"/>
        <end position="64"/>
    </location>
</feature>
<proteinExistence type="predicted"/>
<evidence type="ECO:0000313" key="4">
    <source>
        <dbReference type="Proteomes" id="UP000550508"/>
    </source>
</evidence>
<sequence length="102" mass="10428">MDNDTTKAPVQETANEARQGPPGRPVLKILIGGLLLAIVAWGAAELYGRTTDNTPKADNSTTASPPAPATNEPTVNTPAQTNPTPQTGSGGDQQPAKPNGTQ</sequence>
<evidence type="ECO:0000256" key="2">
    <source>
        <dbReference type="SAM" id="Phobius"/>
    </source>
</evidence>
<evidence type="ECO:0000256" key="1">
    <source>
        <dbReference type="SAM" id="MobiDB-lite"/>
    </source>
</evidence>
<keyword evidence="2" id="KW-1133">Transmembrane helix</keyword>
<organism evidence="3 4">
    <name type="scientific">Phyllobacterium pellucidum</name>
    <dbReference type="NCBI Taxonomy" id="2740464"/>
    <lineage>
        <taxon>Bacteria</taxon>
        <taxon>Pseudomonadati</taxon>
        <taxon>Pseudomonadota</taxon>
        <taxon>Alphaproteobacteria</taxon>
        <taxon>Hyphomicrobiales</taxon>
        <taxon>Phyllobacteriaceae</taxon>
        <taxon>Phyllobacterium</taxon>
    </lineage>
</organism>
<comment type="caution">
    <text evidence="3">The sequence shown here is derived from an EMBL/GenBank/DDBJ whole genome shotgun (WGS) entry which is preliminary data.</text>
</comment>
<dbReference type="Proteomes" id="UP000550508">
    <property type="component" value="Unassembled WGS sequence"/>
</dbReference>
<gene>
    <name evidence="3" type="ORF">HQ945_18595</name>
</gene>
<feature type="transmembrane region" description="Helical" evidence="2">
    <location>
        <begin position="26"/>
        <end position="47"/>
    </location>
</feature>
<keyword evidence="4" id="KW-1185">Reference proteome</keyword>
<dbReference type="RefSeq" id="WP_162737211.1">
    <property type="nucleotide sequence ID" value="NZ_JABUMX010000005.1"/>
</dbReference>
<keyword evidence="2" id="KW-0472">Membrane</keyword>
<protein>
    <submittedName>
        <fullName evidence="3">Uncharacterized protein</fullName>
    </submittedName>
</protein>
<accession>A0A849VTG8</accession>
<feature type="compositionally biased region" description="Low complexity" evidence="1">
    <location>
        <begin position="73"/>
        <end position="87"/>
    </location>
</feature>
<feature type="region of interest" description="Disordered" evidence="1">
    <location>
        <begin position="49"/>
        <end position="102"/>
    </location>
</feature>
<keyword evidence="2" id="KW-0812">Transmembrane</keyword>
<name>A0A849VTG8_9HYPH</name>
<feature type="region of interest" description="Disordered" evidence="1">
    <location>
        <begin position="1"/>
        <end position="26"/>
    </location>
</feature>
<dbReference type="EMBL" id="JABUMX010000005">
    <property type="protein sequence ID" value="NTS33265.1"/>
    <property type="molecule type" value="Genomic_DNA"/>
</dbReference>
<evidence type="ECO:0000313" key="3">
    <source>
        <dbReference type="EMBL" id="NTS33265.1"/>
    </source>
</evidence>
<dbReference type="AlphaFoldDB" id="A0A849VTG8"/>
<reference evidence="3 4" key="1">
    <citation type="submission" date="2020-05" db="EMBL/GenBank/DDBJ databases">
        <authorList>
            <person name="Kim M.K."/>
        </authorList>
    </citation>
    <scope>NUCLEOTIDE SEQUENCE [LARGE SCALE GENOMIC DNA]</scope>
    <source>
        <strain evidence="3 4">BT25</strain>
    </source>
</reference>